<feature type="chain" id="PRO_5026723604" description="ABC transporter, substrate-binding protein (Cluster 1, maltose/g3p/polyamine/iron)" evidence="5">
    <location>
        <begin position="32"/>
        <end position="438"/>
    </location>
</feature>
<dbReference type="Pfam" id="PF01547">
    <property type="entry name" value="SBP_bac_1"/>
    <property type="match status" value="1"/>
</dbReference>
<dbReference type="AlphaFoldDB" id="A0A6J4HP10"/>
<feature type="signal peptide" evidence="5">
    <location>
        <begin position="1"/>
        <end position="31"/>
    </location>
</feature>
<dbReference type="InterPro" id="IPR050490">
    <property type="entry name" value="Bact_solute-bd_prot1"/>
</dbReference>
<accession>A0A6J4HP10</accession>
<evidence type="ECO:0000256" key="5">
    <source>
        <dbReference type="SAM" id="SignalP"/>
    </source>
</evidence>
<dbReference type="PANTHER" id="PTHR43649:SF31">
    <property type="entry name" value="SN-GLYCEROL-3-PHOSPHATE-BINDING PERIPLASMIC PROTEIN UGPB"/>
    <property type="match status" value="1"/>
</dbReference>
<evidence type="ECO:0000256" key="4">
    <source>
        <dbReference type="ARBA" id="ARBA00022729"/>
    </source>
</evidence>
<evidence type="ECO:0000313" key="6">
    <source>
        <dbReference type="EMBL" id="CAA9229034.1"/>
    </source>
</evidence>
<evidence type="ECO:0000256" key="1">
    <source>
        <dbReference type="ARBA" id="ARBA00004196"/>
    </source>
</evidence>
<dbReference type="SUPFAM" id="SSF53850">
    <property type="entry name" value="Periplasmic binding protein-like II"/>
    <property type="match status" value="1"/>
</dbReference>
<dbReference type="InterPro" id="IPR006059">
    <property type="entry name" value="SBP"/>
</dbReference>
<dbReference type="Gene3D" id="3.40.190.10">
    <property type="entry name" value="Periplasmic binding protein-like II"/>
    <property type="match status" value="1"/>
</dbReference>
<organism evidence="6">
    <name type="scientific">uncultured Chloroflexota bacterium</name>
    <dbReference type="NCBI Taxonomy" id="166587"/>
    <lineage>
        <taxon>Bacteria</taxon>
        <taxon>Bacillati</taxon>
        <taxon>Chloroflexota</taxon>
        <taxon>environmental samples</taxon>
    </lineage>
</organism>
<dbReference type="PANTHER" id="PTHR43649">
    <property type="entry name" value="ARABINOSE-BINDING PROTEIN-RELATED"/>
    <property type="match status" value="1"/>
</dbReference>
<dbReference type="PROSITE" id="PS51318">
    <property type="entry name" value="TAT"/>
    <property type="match status" value="1"/>
</dbReference>
<sequence length="438" mass="48229">MTTRRSLVGWGSAAVAAGTLALLAAGCGAQASEPQGSAQARRDVTLEWLAGANAVEEQIYKQIAATFEQVNTPTKVAFVNGNAAGTDWQVKLETMAAAGTPPDVAWHGPEWFPGIVSKGIYKPIDSYLAKQPKNETADFFPRVMEQYGWEGKQYGVPASITVMTIFYNKDLFDKEGIAYPDGTWTFEGKYLDAARRLTKRDGGKLVQLGVGNPHRDWVWPWAGGADYLDKAGKKVTLGQSAEAAKWFQFAGDLRTKYQVAPSMDEQKAMQGGTRAFFLTGQVAMEIEGNWTLSDRKLIKNFTWDVAPIPMGSKARATPFFSTADMVCQGSKNPDEAFSLCWHIGNTASERTLSAEFGRVPARKSLWSHFTMLDNGLAPKNRKVIVDALEYAQSAPRFRDFREFDSRTLAPLMAQLNEGKITGQQLVTDMLPKLEQLAK</sequence>
<keyword evidence="4 5" id="KW-0732">Signal</keyword>
<dbReference type="PROSITE" id="PS51257">
    <property type="entry name" value="PROKAR_LIPOPROTEIN"/>
    <property type="match status" value="1"/>
</dbReference>
<evidence type="ECO:0008006" key="7">
    <source>
        <dbReference type="Google" id="ProtNLM"/>
    </source>
</evidence>
<name>A0A6J4HP10_9CHLR</name>
<reference evidence="6" key="1">
    <citation type="submission" date="2020-02" db="EMBL/GenBank/DDBJ databases">
        <authorList>
            <person name="Meier V. D."/>
        </authorList>
    </citation>
    <scope>NUCLEOTIDE SEQUENCE</scope>
    <source>
        <strain evidence="6">AVDCRST_MAG77</strain>
    </source>
</reference>
<comment type="subcellular location">
    <subcellularLocation>
        <location evidence="1">Cell envelope</location>
    </subcellularLocation>
</comment>
<protein>
    <recommendedName>
        <fullName evidence="7">ABC transporter, substrate-binding protein (Cluster 1, maltose/g3p/polyamine/iron)</fullName>
    </recommendedName>
</protein>
<evidence type="ECO:0000256" key="2">
    <source>
        <dbReference type="ARBA" id="ARBA00008520"/>
    </source>
</evidence>
<comment type="similarity">
    <text evidence="2">Belongs to the bacterial solute-binding protein 1 family.</text>
</comment>
<dbReference type="CDD" id="cd13585">
    <property type="entry name" value="PBP2_TMBP_like"/>
    <property type="match status" value="1"/>
</dbReference>
<keyword evidence="3" id="KW-0813">Transport</keyword>
<gene>
    <name evidence="6" type="ORF">AVDCRST_MAG77-899</name>
</gene>
<dbReference type="GO" id="GO:0030313">
    <property type="term" value="C:cell envelope"/>
    <property type="evidence" value="ECO:0007669"/>
    <property type="project" value="UniProtKB-SubCell"/>
</dbReference>
<evidence type="ECO:0000256" key="3">
    <source>
        <dbReference type="ARBA" id="ARBA00022448"/>
    </source>
</evidence>
<dbReference type="EMBL" id="CADCTC010000059">
    <property type="protein sequence ID" value="CAA9229034.1"/>
    <property type="molecule type" value="Genomic_DNA"/>
</dbReference>
<proteinExistence type="inferred from homology"/>
<dbReference type="InterPro" id="IPR006311">
    <property type="entry name" value="TAT_signal"/>
</dbReference>